<protein>
    <submittedName>
        <fullName evidence="1">Uncharacterized protein</fullName>
    </submittedName>
</protein>
<proteinExistence type="predicted"/>
<comment type="caution">
    <text evidence="1">The sequence shown here is derived from an EMBL/GenBank/DDBJ whole genome shotgun (WGS) entry which is preliminary data.</text>
</comment>
<accession>A0AAD4WTB1</accession>
<keyword evidence="2" id="KW-1185">Reference proteome</keyword>
<evidence type="ECO:0000313" key="1">
    <source>
        <dbReference type="EMBL" id="KAI5348896.1"/>
    </source>
</evidence>
<name>A0AAD4WTB1_PRUDU</name>
<dbReference type="Proteomes" id="UP001054821">
    <property type="component" value="Chromosome 1"/>
</dbReference>
<dbReference type="EMBL" id="JAJFAZ020000001">
    <property type="protein sequence ID" value="KAI5348896.1"/>
    <property type="molecule type" value="Genomic_DNA"/>
</dbReference>
<organism evidence="1 2">
    <name type="scientific">Prunus dulcis</name>
    <name type="common">Almond</name>
    <name type="synonym">Amygdalus dulcis</name>
    <dbReference type="NCBI Taxonomy" id="3755"/>
    <lineage>
        <taxon>Eukaryota</taxon>
        <taxon>Viridiplantae</taxon>
        <taxon>Streptophyta</taxon>
        <taxon>Embryophyta</taxon>
        <taxon>Tracheophyta</taxon>
        <taxon>Spermatophyta</taxon>
        <taxon>Magnoliopsida</taxon>
        <taxon>eudicotyledons</taxon>
        <taxon>Gunneridae</taxon>
        <taxon>Pentapetalae</taxon>
        <taxon>rosids</taxon>
        <taxon>fabids</taxon>
        <taxon>Rosales</taxon>
        <taxon>Rosaceae</taxon>
        <taxon>Amygdaloideae</taxon>
        <taxon>Amygdaleae</taxon>
        <taxon>Prunus</taxon>
    </lineage>
</organism>
<dbReference type="PANTHER" id="PTHR48475">
    <property type="entry name" value="RIBONUCLEASE H"/>
    <property type="match status" value="1"/>
</dbReference>
<dbReference type="PANTHER" id="PTHR48475:SF1">
    <property type="entry name" value="RNASE H TYPE-1 DOMAIN-CONTAINING PROTEIN"/>
    <property type="match status" value="1"/>
</dbReference>
<gene>
    <name evidence="1" type="ORF">L3X38_001783</name>
</gene>
<dbReference type="AlphaFoldDB" id="A0AAD4WTB1"/>
<evidence type="ECO:0000313" key="2">
    <source>
        <dbReference type="Proteomes" id="UP001054821"/>
    </source>
</evidence>
<sequence length="106" mass="11675">MGSSAKWALLLNQYEIINTPAKVVKGQAITDFLADHLILADWEISDDLPDKQVFFANVSPAWMMFFDGLAGIDGVGAGVVFVSPERHVLPYSFCLSEFCSNNVAEY</sequence>
<reference evidence="1 2" key="1">
    <citation type="journal article" date="2022" name="G3 (Bethesda)">
        <title>Whole-genome sequence and methylome profiling of the almond [Prunus dulcis (Mill.) D.A. Webb] cultivar 'Nonpareil'.</title>
        <authorList>
            <person name="D'Amico-Willman K.M."/>
            <person name="Ouma W.Z."/>
            <person name="Meulia T."/>
            <person name="Sideli G.M."/>
            <person name="Gradziel T.M."/>
            <person name="Fresnedo-Ramirez J."/>
        </authorList>
    </citation>
    <scope>NUCLEOTIDE SEQUENCE [LARGE SCALE GENOMIC DNA]</scope>
    <source>
        <strain evidence="1">Clone GOH B32 T37-40</strain>
    </source>
</reference>